<dbReference type="Pfam" id="PF04437">
    <property type="entry name" value="RINT1_TIP1"/>
    <property type="match status" value="1"/>
</dbReference>
<dbReference type="Gene3D" id="1.20.58.670">
    <property type="entry name" value="Dsl1p vesicle tethering complex, Tip20p subunit, domain D"/>
    <property type="match status" value="1"/>
</dbReference>
<reference evidence="2 3" key="1">
    <citation type="journal article" date="2016" name="Nat. Commun.">
        <title>Extremotolerant tardigrade genome and improved radiotolerance of human cultured cells by tardigrade-unique protein.</title>
        <authorList>
            <person name="Hashimoto T."/>
            <person name="Horikawa D.D."/>
            <person name="Saito Y."/>
            <person name="Kuwahara H."/>
            <person name="Kozuka-Hata H."/>
            <person name="Shin-I T."/>
            <person name="Minakuchi Y."/>
            <person name="Ohishi K."/>
            <person name="Motoyama A."/>
            <person name="Aizu T."/>
            <person name="Enomoto A."/>
            <person name="Kondo K."/>
            <person name="Tanaka S."/>
            <person name="Hara Y."/>
            <person name="Koshikawa S."/>
            <person name="Sagara H."/>
            <person name="Miura T."/>
            <person name="Yokobori S."/>
            <person name="Miyagawa K."/>
            <person name="Suzuki Y."/>
            <person name="Kubo T."/>
            <person name="Oyama M."/>
            <person name="Kohara Y."/>
            <person name="Fujiyama A."/>
            <person name="Arakawa K."/>
            <person name="Katayama T."/>
            <person name="Toyoda A."/>
            <person name="Kunieda T."/>
        </authorList>
    </citation>
    <scope>NUCLEOTIDE SEQUENCE [LARGE SCALE GENOMIC DNA]</scope>
    <source>
        <strain evidence="2 3">YOKOZUNA-1</strain>
    </source>
</reference>
<dbReference type="GO" id="GO:0060628">
    <property type="term" value="P:regulation of ER to Golgi vesicle-mediated transport"/>
    <property type="evidence" value="ECO:0007669"/>
    <property type="project" value="TreeGrafter"/>
</dbReference>
<dbReference type="STRING" id="947166.A0A1D1VE35"/>
<evidence type="ECO:0000256" key="1">
    <source>
        <dbReference type="SAM" id="Coils"/>
    </source>
</evidence>
<evidence type="ECO:0008006" key="4">
    <source>
        <dbReference type="Google" id="ProtNLM"/>
    </source>
</evidence>
<evidence type="ECO:0000313" key="2">
    <source>
        <dbReference type="EMBL" id="GAU99906.1"/>
    </source>
</evidence>
<name>A0A1D1VE35_RAMVA</name>
<comment type="caution">
    <text evidence="2">The sequence shown here is derived from an EMBL/GenBank/DDBJ whole genome shotgun (WGS) entry which is preliminary data.</text>
</comment>
<dbReference type="GO" id="GO:0006888">
    <property type="term" value="P:endoplasmic reticulum to Golgi vesicle-mediated transport"/>
    <property type="evidence" value="ECO:0007669"/>
    <property type="project" value="InterPro"/>
</dbReference>
<protein>
    <recommendedName>
        <fullName evidence="4">RAD50-interacting protein 1</fullName>
    </recommendedName>
</protein>
<dbReference type="AlphaFoldDB" id="A0A1D1VE35"/>
<dbReference type="Proteomes" id="UP000186922">
    <property type="component" value="Unassembled WGS sequence"/>
</dbReference>
<keyword evidence="3" id="KW-1185">Reference proteome</keyword>
<keyword evidence="1" id="KW-0175">Coiled coil</keyword>
<dbReference type="PANTHER" id="PTHR13520">
    <property type="entry name" value="RAD50-INTERACTING PROTEIN 1 RINT-1"/>
    <property type="match status" value="1"/>
</dbReference>
<dbReference type="EMBL" id="BDGG01000005">
    <property type="protein sequence ID" value="GAU99906.1"/>
    <property type="molecule type" value="Genomic_DNA"/>
</dbReference>
<organism evidence="2 3">
    <name type="scientific">Ramazzottius varieornatus</name>
    <name type="common">Water bear</name>
    <name type="synonym">Tardigrade</name>
    <dbReference type="NCBI Taxonomy" id="947166"/>
    <lineage>
        <taxon>Eukaryota</taxon>
        <taxon>Metazoa</taxon>
        <taxon>Ecdysozoa</taxon>
        <taxon>Tardigrada</taxon>
        <taxon>Eutardigrada</taxon>
        <taxon>Parachela</taxon>
        <taxon>Hypsibioidea</taxon>
        <taxon>Ramazzottiidae</taxon>
        <taxon>Ramazzottius</taxon>
    </lineage>
</organism>
<accession>A0A1D1VE35</accession>
<dbReference type="OrthoDB" id="2189254at2759"/>
<proteinExistence type="predicted"/>
<gene>
    <name evidence="2" type="primary">RvY_10841-1</name>
    <name evidence="2" type="synonym">RvY_10841.1</name>
    <name evidence="2" type="ORF">RvY_10841</name>
</gene>
<feature type="coiled-coil region" evidence="1">
    <location>
        <begin position="39"/>
        <end position="70"/>
    </location>
</feature>
<sequence length="753" mass="86380">MAARKTIVKPSSHTTALPEDVRRKVCQSLSAELSQSASNQELLKQTVDILTELETLQNDLRSKAEEEERNFLENKARLISDGEATLHSLDKCLENVARELEEVAPIIASEGEDSQLEDAEKVLVDIKHAEKQIEYLRWLEMFQDQCDRIRSALACSSHTDATSFLLTLVDWCHQLRTSKCSNLVQYLYDITVYWTRLVSDRVAQDIPVMLNRIGYPRPPSVQKQQALVIEAKLRGELNDIFSTLIRLRLPEFIVPSETSEEKAFLYDLLPLKYFLQPLEKRFRYHFFVTEKTNRIDKPEWYLTQVLSWIRDYADFVGSLLQPLYDRDHSHRDAKNDFAWSITMLARSKFLSTLPELLELERHFAHALDEVLTFARTLRSIGYSIIQQKFCEVLSVPEVLKAWMQMEKTLAIDRVTAFLSSETAFKNRYEDGAENPEDFKVAESAQHFVTMLKAISERYELLPTRTEQQQFLAFQLGCVESFIDRLKLLYEENQEDLSFCATLLLPTFATAVRYIWTYLEDLSSDALTLAILSSNTNGNLSTRMSSVTDDCDRLSKVSFLKHLRTDTIELIRRMIKEYGKQDWKSMPSSTEYLVLQMTPGMAELLYTTRTILAAQKGRLFTVLASRYFVDVMHEMDELIYQNVMLKNSFSTGGASQLKFDLLNNFGTVIGRLTGLSNGGITRSVEACSILTMNRGSAMLLAELFQEAKAPNKNATEATQRQTAIESAIKEIGVRVLKTDETEIILRKRNDLEIT</sequence>
<dbReference type="GO" id="GO:0006890">
    <property type="term" value="P:retrograde vesicle-mediated transport, Golgi to endoplasmic reticulum"/>
    <property type="evidence" value="ECO:0007669"/>
    <property type="project" value="InterPro"/>
</dbReference>
<dbReference type="PROSITE" id="PS51386">
    <property type="entry name" value="RINT1_TIP20"/>
    <property type="match status" value="1"/>
</dbReference>
<evidence type="ECO:0000313" key="3">
    <source>
        <dbReference type="Proteomes" id="UP000186922"/>
    </source>
</evidence>
<dbReference type="PANTHER" id="PTHR13520:SF0">
    <property type="entry name" value="RAD50-INTERACTING PROTEIN 1"/>
    <property type="match status" value="1"/>
</dbReference>
<dbReference type="GO" id="GO:0070939">
    <property type="term" value="C:Dsl1/NZR complex"/>
    <property type="evidence" value="ECO:0007669"/>
    <property type="project" value="InterPro"/>
</dbReference>
<dbReference type="InterPro" id="IPR007528">
    <property type="entry name" value="RINT1_Tip20"/>
</dbReference>
<dbReference type="InterPro" id="IPR042044">
    <property type="entry name" value="EXOC6PINT-1/Sec15/Tip20_C_dom2"/>
</dbReference>